<comment type="caution">
    <text evidence="2">The sequence shown here is derived from an EMBL/GenBank/DDBJ whole genome shotgun (WGS) entry which is preliminary data.</text>
</comment>
<accession>A0A0J1EGF4</accession>
<organism evidence="2 3">
    <name type="scientific">Rhodopirellula islandica</name>
    <dbReference type="NCBI Taxonomy" id="595434"/>
    <lineage>
        <taxon>Bacteria</taxon>
        <taxon>Pseudomonadati</taxon>
        <taxon>Planctomycetota</taxon>
        <taxon>Planctomycetia</taxon>
        <taxon>Pirellulales</taxon>
        <taxon>Pirellulaceae</taxon>
        <taxon>Rhodopirellula</taxon>
    </lineage>
</organism>
<gene>
    <name evidence="2" type="ORF">RISK_003246</name>
</gene>
<evidence type="ECO:0000256" key="1">
    <source>
        <dbReference type="SAM" id="MobiDB-lite"/>
    </source>
</evidence>
<sequence length="48" mass="5090">MLPLINRHPLPAETESGGGASKTVCSQAEPGNQETGKKTVNHSTDFPR</sequence>
<proteinExistence type="predicted"/>
<dbReference type="Proteomes" id="UP000036367">
    <property type="component" value="Unassembled WGS sequence"/>
</dbReference>
<name>A0A0J1EGF4_RHOIS</name>
<protein>
    <submittedName>
        <fullName evidence="2">Uncharacterized protein</fullName>
    </submittedName>
</protein>
<dbReference type="STRING" id="595434.RISK_003246"/>
<dbReference type="EMBL" id="LECT01000026">
    <property type="protein sequence ID" value="KLU04624.1"/>
    <property type="molecule type" value="Genomic_DNA"/>
</dbReference>
<evidence type="ECO:0000313" key="2">
    <source>
        <dbReference type="EMBL" id="KLU04624.1"/>
    </source>
</evidence>
<reference evidence="2" key="1">
    <citation type="submission" date="2015-05" db="EMBL/GenBank/DDBJ databases">
        <title>Permanent draft genome of Rhodopirellula islandicus K833.</title>
        <authorList>
            <person name="Kizina J."/>
            <person name="Richter M."/>
            <person name="Glockner F.O."/>
            <person name="Harder J."/>
        </authorList>
    </citation>
    <scope>NUCLEOTIDE SEQUENCE [LARGE SCALE GENOMIC DNA]</scope>
    <source>
        <strain evidence="2">K833</strain>
    </source>
</reference>
<feature type="compositionally biased region" description="Polar residues" evidence="1">
    <location>
        <begin position="23"/>
        <end position="34"/>
    </location>
</feature>
<dbReference type="AlphaFoldDB" id="A0A0J1EGF4"/>
<feature type="region of interest" description="Disordered" evidence="1">
    <location>
        <begin position="1"/>
        <end position="48"/>
    </location>
</feature>
<keyword evidence="3" id="KW-1185">Reference proteome</keyword>
<evidence type="ECO:0000313" key="3">
    <source>
        <dbReference type="Proteomes" id="UP000036367"/>
    </source>
</evidence>